<sequence>MNPKLQIEKLIDHLQKQKYAFISAQGKILLHHIPTNTNHGLDILEREYYLSTGEQWRRSYLNLLWDHIPFIKVNEFNPTQPYGIDQNGTLNTFRRWRSDKTPAADLTLWHSYLARLFPDQTDRATVSAYMAHMFQHPEQRPSWHIVIPSDTGTGKGFLFNQILSPLLMHQTTLYSNYSTLTSVHNDAMARTILILFDDPPPATRNMADRLKSIQTEPVIEINRKYEQPRKVPTFTRFFTFSNSESPIEVEANDRRHYCTHYIRHKVSREETAEFITCLAEWLAVGGLEAVHAWLMAYPLSEFTPYRPPYSVALERMKQASITEEQNEAEIFTGENPAFAFKAFHDACPSFPRPQDASQWLRDNGYVSARVNTRAGLKSVWYRAPQDGSGKIPESALSWFVDKYYPTPTK</sequence>
<dbReference type="InterPro" id="IPR027417">
    <property type="entry name" value="P-loop_NTPase"/>
</dbReference>
<dbReference type="EMBL" id="KT884517">
    <property type="protein sequence ID" value="ALV83349.1"/>
    <property type="molecule type" value="Genomic_DNA"/>
</dbReference>
<proteinExistence type="predicted"/>
<accession>A0A0U3SL34</accession>
<name>A0A0U3SL34_ENTCL</name>
<reference evidence="2" key="1">
    <citation type="journal article" date="2015" name="J. Clin. Microbiol.">
        <title>Co-Production of KPC-18 and VIM-1 Carbapenemases by Enterobacter cloacae: Implications for Newer beta-Lactam-beta-Lactamase Inhibitor Combinations.</title>
        <authorList>
            <person name="Thomson G.K."/>
            <person name="Snyder J.W."/>
            <person name="McElheny C.L."/>
            <person name="Thomson K.S."/>
            <person name="Doi Y."/>
        </authorList>
    </citation>
    <scope>NUCLEOTIDE SEQUENCE</scope>
    <source>
        <strain evidence="2">G6809</strain>
    </source>
</reference>
<evidence type="ECO:0000313" key="2">
    <source>
        <dbReference type="EMBL" id="ALV83349.1"/>
    </source>
</evidence>
<protein>
    <recommendedName>
        <fullName evidence="1">NrS-1 polymerase-like helicase domain-containing protein</fullName>
    </recommendedName>
</protein>
<dbReference type="Pfam" id="PF19263">
    <property type="entry name" value="DUF5906"/>
    <property type="match status" value="1"/>
</dbReference>
<evidence type="ECO:0000259" key="1">
    <source>
        <dbReference type="Pfam" id="PF19263"/>
    </source>
</evidence>
<organism evidence="2">
    <name type="scientific">Enterobacter cloacae</name>
    <dbReference type="NCBI Taxonomy" id="550"/>
    <lineage>
        <taxon>Bacteria</taxon>
        <taxon>Pseudomonadati</taxon>
        <taxon>Pseudomonadota</taxon>
        <taxon>Gammaproteobacteria</taxon>
        <taxon>Enterobacterales</taxon>
        <taxon>Enterobacteriaceae</taxon>
        <taxon>Enterobacter</taxon>
        <taxon>Enterobacter cloacae complex</taxon>
    </lineage>
</organism>
<dbReference type="AlphaFoldDB" id="A0A0U3SL34"/>
<feature type="domain" description="NrS-1 polymerase-like helicase" evidence="1">
    <location>
        <begin position="150"/>
        <end position="255"/>
    </location>
</feature>
<dbReference type="Gene3D" id="3.40.50.300">
    <property type="entry name" value="P-loop containing nucleotide triphosphate hydrolases"/>
    <property type="match status" value="1"/>
</dbReference>
<dbReference type="InterPro" id="IPR045455">
    <property type="entry name" value="NrS-1_pol-like_helicase"/>
</dbReference>